<dbReference type="Proteomes" id="UP001500730">
    <property type="component" value="Unassembled WGS sequence"/>
</dbReference>
<reference evidence="2" key="1">
    <citation type="journal article" date="2019" name="Int. J. Syst. Evol. Microbiol.">
        <title>The Global Catalogue of Microorganisms (GCM) 10K type strain sequencing project: providing services to taxonomists for standard genome sequencing and annotation.</title>
        <authorList>
            <consortium name="The Broad Institute Genomics Platform"/>
            <consortium name="The Broad Institute Genome Sequencing Center for Infectious Disease"/>
            <person name="Wu L."/>
            <person name="Ma J."/>
        </authorList>
    </citation>
    <scope>NUCLEOTIDE SEQUENCE [LARGE SCALE GENOMIC DNA]</scope>
    <source>
        <strain evidence="2">JCM 16259</strain>
    </source>
</reference>
<dbReference type="EMBL" id="BAAARE010000037">
    <property type="protein sequence ID" value="GAA2502216.1"/>
    <property type="molecule type" value="Genomic_DNA"/>
</dbReference>
<proteinExistence type="predicted"/>
<name>A0ABP5ZQ70_9MICO</name>
<sequence length="63" mass="6876">MPGMRNASCWPLVAAMAVVGTIISRQDDSLSVIVGIQPYSGGIVQEWTLRTFSRPRADRARDA</sequence>
<evidence type="ECO:0000313" key="1">
    <source>
        <dbReference type="EMBL" id="GAA2502216.1"/>
    </source>
</evidence>
<keyword evidence="2" id="KW-1185">Reference proteome</keyword>
<evidence type="ECO:0000313" key="2">
    <source>
        <dbReference type="Proteomes" id="UP001500730"/>
    </source>
</evidence>
<gene>
    <name evidence="1" type="ORF">GCM10009858_45410</name>
</gene>
<organism evidence="1 2">
    <name type="scientific">Terrabacter carboxydivorans</name>
    <dbReference type="NCBI Taxonomy" id="619730"/>
    <lineage>
        <taxon>Bacteria</taxon>
        <taxon>Bacillati</taxon>
        <taxon>Actinomycetota</taxon>
        <taxon>Actinomycetes</taxon>
        <taxon>Micrococcales</taxon>
        <taxon>Intrasporangiaceae</taxon>
        <taxon>Terrabacter</taxon>
    </lineage>
</organism>
<protein>
    <submittedName>
        <fullName evidence="1">Uncharacterized protein</fullName>
    </submittedName>
</protein>
<comment type="caution">
    <text evidence="1">The sequence shown here is derived from an EMBL/GenBank/DDBJ whole genome shotgun (WGS) entry which is preliminary data.</text>
</comment>
<accession>A0ABP5ZQ70</accession>